<organism evidence="6 7">
    <name type="scientific">Pseudodesulfovibrio profundus</name>
    <dbReference type="NCBI Taxonomy" id="57320"/>
    <lineage>
        <taxon>Bacteria</taxon>
        <taxon>Pseudomonadati</taxon>
        <taxon>Thermodesulfobacteriota</taxon>
        <taxon>Desulfovibrionia</taxon>
        <taxon>Desulfovibrionales</taxon>
        <taxon>Desulfovibrionaceae</taxon>
    </lineage>
</organism>
<protein>
    <recommendedName>
        <fullName evidence="8">HI0933 family protein</fullName>
    </recommendedName>
</protein>
<dbReference type="SUPFAM" id="SSF51905">
    <property type="entry name" value="FAD/NAD(P)-binding domain"/>
    <property type="match status" value="1"/>
</dbReference>
<gene>
    <name evidence="6" type="ORF">DPRO_2467</name>
</gene>
<comment type="cofactor">
    <cofactor evidence="1">
        <name>FAD</name>
        <dbReference type="ChEBI" id="CHEBI:57692"/>
    </cofactor>
</comment>
<dbReference type="PANTHER" id="PTHR42887">
    <property type="entry name" value="OS12G0638800 PROTEIN"/>
    <property type="match status" value="1"/>
</dbReference>
<evidence type="ECO:0000256" key="3">
    <source>
        <dbReference type="ARBA" id="ARBA00022827"/>
    </source>
</evidence>
<dbReference type="RefSeq" id="WP_097012251.1">
    <property type="nucleotide sequence ID" value="NZ_LT907975.1"/>
</dbReference>
<dbReference type="NCBIfam" id="TIGR00275">
    <property type="entry name" value="aminoacetone oxidase family FAD-binding enzyme"/>
    <property type="match status" value="1"/>
</dbReference>
<evidence type="ECO:0000256" key="2">
    <source>
        <dbReference type="ARBA" id="ARBA00022630"/>
    </source>
</evidence>
<evidence type="ECO:0000259" key="4">
    <source>
        <dbReference type="Pfam" id="PF03486"/>
    </source>
</evidence>
<dbReference type="AlphaFoldDB" id="A0A2C8FAB5"/>
<dbReference type="Gene3D" id="3.50.50.60">
    <property type="entry name" value="FAD/NAD(P)-binding domain"/>
    <property type="match status" value="1"/>
</dbReference>
<reference evidence="7" key="1">
    <citation type="submission" date="2017-09" db="EMBL/GenBank/DDBJ databases">
        <authorList>
            <person name="Regsiter A."/>
            <person name="William W."/>
        </authorList>
    </citation>
    <scope>NUCLEOTIDE SEQUENCE [LARGE SCALE GENOMIC DNA]</scope>
    <source>
        <strain evidence="7">500-1</strain>
    </source>
</reference>
<dbReference type="EMBL" id="LT907975">
    <property type="protein sequence ID" value="SOB59375.1"/>
    <property type="molecule type" value="Genomic_DNA"/>
</dbReference>
<keyword evidence="7" id="KW-1185">Reference proteome</keyword>
<evidence type="ECO:0000313" key="6">
    <source>
        <dbReference type="EMBL" id="SOB59375.1"/>
    </source>
</evidence>
<sequence>MATYDVLILGAGASGLYCAMHAARRGVSVAVLDHGGKPGRKVRVAGGGKCNFTNLEVEAEHYLCANPHFVKSALARHSQWDVISFFADQGITYDEREHGQLFTREGAGKLAGILVDQCKKSGVDILMNQTIESVSGPGPFVVRTESEIYEADKLVIALGGPSWPQVGATDLGFRLAKQFGLPLVAPRPGLVPLVFPKGLRAMCENLAGNALPATITFGDQSFTDPLLFTHKGISGPAVLQISSYWEKGQPVLIDFLPGQDVAELIEENRQSNRRLKTLLGSHLPKRLIPFLVSDEVADTSVSQLSRKHTDAAGNRIHRFRVTPVSTGGYGKAEVTVGGVDTHAVSSKTFEVNDVAGLHIIGETLDVTGHLGGYNLQWAFSSGAACGEYL</sequence>
<keyword evidence="3" id="KW-0274">FAD</keyword>
<dbReference type="InterPro" id="IPR036188">
    <property type="entry name" value="FAD/NAD-bd_sf"/>
</dbReference>
<dbReference type="KEGG" id="pprf:DPRO_2467"/>
<evidence type="ECO:0000313" key="7">
    <source>
        <dbReference type="Proteomes" id="UP000219215"/>
    </source>
</evidence>
<proteinExistence type="predicted"/>
<dbReference type="Pfam" id="PF03486">
    <property type="entry name" value="HI0933_like"/>
    <property type="match status" value="1"/>
</dbReference>
<evidence type="ECO:0000256" key="1">
    <source>
        <dbReference type="ARBA" id="ARBA00001974"/>
    </source>
</evidence>
<dbReference type="InterPro" id="IPR023166">
    <property type="entry name" value="BaiN-like_dom_sf"/>
</dbReference>
<dbReference type="InterPro" id="IPR057661">
    <property type="entry name" value="RsdA/BaiN/AoA(So)_Rossmann"/>
</dbReference>
<dbReference type="InterPro" id="IPR055178">
    <property type="entry name" value="RsdA/BaiN/AoA(So)-like_dom"/>
</dbReference>
<dbReference type="PANTHER" id="PTHR42887:SF2">
    <property type="entry name" value="OS12G0638800 PROTEIN"/>
    <property type="match status" value="1"/>
</dbReference>
<evidence type="ECO:0000259" key="5">
    <source>
        <dbReference type="Pfam" id="PF22780"/>
    </source>
</evidence>
<feature type="domain" description="RsdA/BaiN/AoA(So)-like Rossmann fold-like" evidence="4">
    <location>
        <begin position="5"/>
        <end position="387"/>
    </location>
</feature>
<dbReference type="Proteomes" id="UP000219215">
    <property type="component" value="Chromosome DPRO"/>
</dbReference>
<name>A0A2C8FAB5_9BACT</name>
<accession>A0A2C8FAB5</accession>
<dbReference type="SUPFAM" id="SSF160996">
    <property type="entry name" value="HI0933 insert domain-like"/>
    <property type="match status" value="1"/>
</dbReference>
<keyword evidence="2" id="KW-0285">Flavoprotein</keyword>
<dbReference type="Gene3D" id="1.10.8.260">
    <property type="entry name" value="HI0933 insert domain-like"/>
    <property type="match status" value="1"/>
</dbReference>
<dbReference type="InterPro" id="IPR004792">
    <property type="entry name" value="BaiN-like"/>
</dbReference>
<dbReference type="Gene3D" id="2.40.30.10">
    <property type="entry name" value="Translation factors"/>
    <property type="match status" value="1"/>
</dbReference>
<dbReference type="PRINTS" id="PR00411">
    <property type="entry name" value="PNDRDTASEI"/>
</dbReference>
<evidence type="ECO:0008006" key="8">
    <source>
        <dbReference type="Google" id="ProtNLM"/>
    </source>
</evidence>
<feature type="domain" description="RsdA/BaiN/AoA(So)-like insert" evidence="5">
    <location>
        <begin position="187"/>
        <end position="334"/>
    </location>
</feature>
<dbReference type="Pfam" id="PF22780">
    <property type="entry name" value="HI0933_like_1st"/>
    <property type="match status" value="1"/>
</dbReference>
<dbReference type="OrthoDB" id="9773233at2"/>